<dbReference type="PANTHER" id="PTHR28037">
    <property type="entry name" value="ALCOHOL O-ACETYLTRANSFERASE 1-RELATED"/>
    <property type="match status" value="1"/>
</dbReference>
<dbReference type="EMBL" id="QLNQ01000019">
    <property type="protein sequence ID" value="RCK65743.1"/>
    <property type="molecule type" value="Genomic_DNA"/>
</dbReference>
<accession>A0A367YIM8</accession>
<sequence>MVQPQHTRKPEFNERLYICRTVEKYSSNFSISVKHAKPVSKALLSNALYSLIQKNSWFAQNFFRVGDADKDDAVANGTNYEVRIVDSIRFDDVVTYEKIDKFGGQTMGFLNDFLFTMNVSTLPLWKVFVFEESDGEQLISVCYDHAHFDGLSGVQFQKDLAKELSLAKEEYIEVLFDYKRDLQNLPAEIMPPADTLTDLFTPSTWLVANAICMKFVPLYTTVMNYFWPPGPPTFKTDKPVEKNLKGHYRFLKLSPGEVAEISKYCRSIGVTLTAYIDIICLKSLQETVFQSVKSSAEHTSSLIAVNGRRYYSEDIQNFAYGTMVCGVPIIFPQVIEDERQAMKTFNKALSEDIKTKRSFQMIGLIKFANIWQYFKNKVANNETRFTVTLSNLGKITDSNDVYTFKELYFTLSLGVIYNFVLNTTTLPNGELTAVMGNIPEFEEYKHNGTPVMDSFMSTFHHHLVHPPPLLPPPHHHHHPPAPL</sequence>
<dbReference type="PANTHER" id="PTHR28037:SF1">
    <property type="entry name" value="ALCOHOL O-ACETYLTRANSFERASE 1-RELATED"/>
    <property type="match status" value="1"/>
</dbReference>
<dbReference type="SUPFAM" id="SSF52777">
    <property type="entry name" value="CoA-dependent acyltransferases"/>
    <property type="match status" value="1"/>
</dbReference>
<keyword evidence="2" id="KW-1185">Reference proteome</keyword>
<gene>
    <name evidence="1" type="ORF">Cantr_01462</name>
</gene>
<evidence type="ECO:0000313" key="1">
    <source>
        <dbReference type="EMBL" id="RCK65743.1"/>
    </source>
</evidence>
<dbReference type="AlphaFoldDB" id="A0A367YIM8"/>
<name>A0A367YIM8_9ASCO</name>
<dbReference type="Proteomes" id="UP000253472">
    <property type="component" value="Unassembled WGS sequence"/>
</dbReference>
<dbReference type="InterPro" id="IPR052058">
    <property type="entry name" value="Alcohol_O-acetyltransferase"/>
</dbReference>
<protein>
    <submittedName>
        <fullName evidence="1">Uncharacterized protein C18B11.03c</fullName>
    </submittedName>
</protein>
<comment type="caution">
    <text evidence="1">The sequence shown here is derived from an EMBL/GenBank/DDBJ whole genome shotgun (WGS) entry which is preliminary data.</text>
</comment>
<dbReference type="STRING" id="5486.A0A367YIM8"/>
<dbReference type="Pfam" id="PF07247">
    <property type="entry name" value="AATase"/>
    <property type="match status" value="1"/>
</dbReference>
<evidence type="ECO:0000313" key="2">
    <source>
        <dbReference type="Proteomes" id="UP000253472"/>
    </source>
</evidence>
<reference evidence="1 2" key="1">
    <citation type="submission" date="2018-06" db="EMBL/GenBank/DDBJ databases">
        <title>Whole genome sequencing of Candida tropicalis (genome annotated by CSBL at Korea University).</title>
        <authorList>
            <person name="Ahn J."/>
        </authorList>
    </citation>
    <scope>NUCLEOTIDE SEQUENCE [LARGE SCALE GENOMIC DNA]</scope>
    <source>
        <strain evidence="1 2">ATCC 20962</strain>
    </source>
</reference>
<dbReference type="OrthoDB" id="2150604at2759"/>
<proteinExistence type="predicted"/>
<organism evidence="1 2">
    <name type="scientific">Candida viswanathii</name>
    <dbReference type="NCBI Taxonomy" id="5486"/>
    <lineage>
        <taxon>Eukaryota</taxon>
        <taxon>Fungi</taxon>
        <taxon>Dikarya</taxon>
        <taxon>Ascomycota</taxon>
        <taxon>Saccharomycotina</taxon>
        <taxon>Pichiomycetes</taxon>
        <taxon>Debaryomycetaceae</taxon>
        <taxon>Candida/Lodderomyces clade</taxon>
        <taxon>Candida</taxon>
    </lineage>
</organism>
<dbReference type="InterPro" id="IPR010828">
    <property type="entry name" value="Atf2/Sli1-like"/>
</dbReference>
<dbReference type="GO" id="GO:0008080">
    <property type="term" value="F:N-acetyltransferase activity"/>
    <property type="evidence" value="ECO:0007669"/>
    <property type="project" value="TreeGrafter"/>
</dbReference>